<evidence type="ECO:0000256" key="2">
    <source>
        <dbReference type="ARBA" id="ARBA00023015"/>
    </source>
</evidence>
<dbReference type="PANTHER" id="PTHR30346:SF0">
    <property type="entry name" value="HCA OPERON TRANSCRIPTIONAL ACTIVATOR HCAR"/>
    <property type="match status" value="1"/>
</dbReference>
<name>A0A495XIX6_9PSEU</name>
<evidence type="ECO:0000256" key="3">
    <source>
        <dbReference type="ARBA" id="ARBA00023125"/>
    </source>
</evidence>
<dbReference type="EMBL" id="RBXR01000001">
    <property type="protein sequence ID" value="RKT73076.1"/>
    <property type="molecule type" value="Genomic_DNA"/>
</dbReference>
<organism evidence="6 7">
    <name type="scientific">Saccharothrix variisporea</name>
    <dbReference type="NCBI Taxonomy" id="543527"/>
    <lineage>
        <taxon>Bacteria</taxon>
        <taxon>Bacillati</taxon>
        <taxon>Actinomycetota</taxon>
        <taxon>Actinomycetes</taxon>
        <taxon>Pseudonocardiales</taxon>
        <taxon>Pseudonocardiaceae</taxon>
        <taxon>Saccharothrix</taxon>
    </lineage>
</organism>
<dbReference type="SUPFAM" id="SSF46785">
    <property type="entry name" value="Winged helix' DNA-binding domain"/>
    <property type="match status" value="1"/>
</dbReference>
<dbReference type="GO" id="GO:0032993">
    <property type="term" value="C:protein-DNA complex"/>
    <property type="evidence" value="ECO:0007669"/>
    <property type="project" value="TreeGrafter"/>
</dbReference>
<dbReference type="PRINTS" id="PR00039">
    <property type="entry name" value="HTHLYSR"/>
</dbReference>
<keyword evidence="4" id="KW-0804">Transcription</keyword>
<dbReference type="PANTHER" id="PTHR30346">
    <property type="entry name" value="TRANSCRIPTIONAL DUAL REGULATOR HCAR-RELATED"/>
    <property type="match status" value="1"/>
</dbReference>
<dbReference type="Gene3D" id="1.10.10.10">
    <property type="entry name" value="Winged helix-like DNA-binding domain superfamily/Winged helix DNA-binding domain"/>
    <property type="match status" value="1"/>
</dbReference>
<dbReference type="GO" id="GO:0003677">
    <property type="term" value="F:DNA binding"/>
    <property type="evidence" value="ECO:0007669"/>
    <property type="project" value="UniProtKB-KW"/>
</dbReference>
<keyword evidence="2" id="KW-0805">Transcription regulation</keyword>
<dbReference type="AlphaFoldDB" id="A0A495XIX6"/>
<reference evidence="6 7" key="1">
    <citation type="submission" date="2018-10" db="EMBL/GenBank/DDBJ databases">
        <title>Sequencing the genomes of 1000 actinobacteria strains.</title>
        <authorList>
            <person name="Klenk H.-P."/>
        </authorList>
    </citation>
    <scope>NUCLEOTIDE SEQUENCE [LARGE SCALE GENOMIC DNA]</scope>
    <source>
        <strain evidence="6 7">DSM 43911</strain>
    </source>
</reference>
<comment type="similarity">
    <text evidence="1">Belongs to the LysR transcriptional regulatory family.</text>
</comment>
<dbReference type="Proteomes" id="UP000272729">
    <property type="component" value="Unassembled WGS sequence"/>
</dbReference>
<dbReference type="PROSITE" id="PS50931">
    <property type="entry name" value="HTH_LYSR"/>
    <property type="match status" value="1"/>
</dbReference>
<dbReference type="InterPro" id="IPR000847">
    <property type="entry name" value="LysR_HTH_N"/>
</dbReference>
<dbReference type="Pfam" id="PF03466">
    <property type="entry name" value="LysR_substrate"/>
    <property type="match status" value="1"/>
</dbReference>
<dbReference type="Gene3D" id="3.40.190.10">
    <property type="entry name" value="Periplasmic binding protein-like II"/>
    <property type="match status" value="2"/>
</dbReference>
<sequence>MSKSNIARAAICEPLSSLLVDLLRYLRYFLVVAEELHFGRAAVRLHMSQPPLSQSIQRLERELGVRLFDRDARRVALTDAGRQLLPEARDVLAGEDRLRGLAERFRRGEAGVLRAGVPPDLGGRAVAALLPAFRERSPVELKLREIGTAEQLRALADRTLDVGVLRLPFDVSWLSLGEVLTSPLGVLLRPDHPLAAAPDVRLADLNGLGLVLFPRAAAPALHDEVLTTCARHGYTPTEVHQAGTAEFALGLVLAGGAVALHDGVSPPADVAWRPLRGTPLLWRTAPAWPRGRHTPAVTAFADAVAEVLVARGMRPAEGTLPRYPRPAAEYLS</sequence>
<comment type="caution">
    <text evidence="6">The sequence shown here is derived from an EMBL/GenBank/DDBJ whole genome shotgun (WGS) entry which is preliminary data.</text>
</comment>
<dbReference type="GO" id="GO:0003700">
    <property type="term" value="F:DNA-binding transcription factor activity"/>
    <property type="evidence" value="ECO:0007669"/>
    <property type="project" value="InterPro"/>
</dbReference>
<gene>
    <name evidence="6" type="ORF">DFJ66_6403</name>
</gene>
<dbReference type="InterPro" id="IPR005119">
    <property type="entry name" value="LysR_subst-bd"/>
</dbReference>
<dbReference type="Pfam" id="PF00126">
    <property type="entry name" value="HTH_1"/>
    <property type="match status" value="1"/>
</dbReference>
<keyword evidence="3 6" id="KW-0238">DNA-binding</keyword>
<evidence type="ECO:0000313" key="6">
    <source>
        <dbReference type="EMBL" id="RKT73076.1"/>
    </source>
</evidence>
<accession>A0A495XIX6</accession>
<evidence type="ECO:0000256" key="1">
    <source>
        <dbReference type="ARBA" id="ARBA00009437"/>
    </source>
</evidence>
<evidence type="ECO:0000259" key="5">
    <source>
        <dbReference type="PROSITE" id="PS50931"/>
    </source>
</evidence>
<evidence type="ECO:0000256" key="4">
    <source>
        <dbReference type="ARBA" id="ARBA00023163"/>
    </source>
</evidence>
<evidence type="ECO:0000313" key="7">
    <source>
        <dbReference type="Proteomes" id="UP000272729"/>
    </source>
</evidence>
<dbReference type="FunFam" id="1.10.10.10:FF:000001">
    <property type="entry name" value="LysR family transcriptional regulator"/>
    <property type="match status" value="1"/>
</dbReference>
<dbReference type="InterPro" id="IPR036390">
    <property type="entry name" value="WH_DNA-bd_sf"/>
</dbReference>
<protein>
    <submittedName>
        <fullName evidence="6">DNA-binding transcriptional LysR family regulator</fullName>
    </submittedName>
</protein>
<keyword evidence="7" id="KW-1185">Reference proteome</keyword>
<dbReference type="InterPro" id="IPR036388">
    <property type="entry name" value="WH-like_DNA-bd_sf"/>
</dbReference>
<feature type="domain" description="HTH lysR-type" evidence="5">
    <location>
        <begin position="21"/>
        <end position="78"/>
    </location>
</feature>
<dbReference type="CDD" id="cd08414">
    <property type="entry name" value="PBP2_LTTR_aromatics_like"/>
    <property type="match status" value="1"/>
</dbReference>
<dbReference type="SUPFAM" id="SSF53850">
    <property type="entry name" value="Periplasmic binding protein-like II"/>
    <property type="match status" value="1"/>
</dbReference>
<proteinExistence type="inferred from homology"/>